<dbReference type="Proteomes" id="UP000556084">
    <property type="component" value="Unassembled WGS sequence"/>
</dbReference>
<sequence length="220" mass="23864">MPADSPIPLASVGAFTEGPFANLVSGFSTQAITNLMLQATRACESACDRRLTLFTNVVETQRADSLDVEDALDSYVPLDPTSQLGFSRAQSLGSTLLVRHCWLREFPARYPELWTGSIASIYLYRSFSGQQAVAASTLQFEPDTGHVRFQLGTFVPPGTTIQVTYSGGYSTVPADLVQACQYMAASMAVKQLDPVDGRSGHDPDALRADALEMLAPYTRR</sequence>
<evidence type="ECO:0000313" key="2">
    <source>
        <dbReference type="Proteomes" id="UP000556084"/>
    </source>
</evidence>
<accession>A0A7W7LPY1</accession>
<organism evidence="1 2">
    <name type="scientific">Streptomyces olivoverticillatus</name>
    <dbReference type="NCBI Taxonomy" id="66427"/>
    <lineage>
        <taxon>Bacteria</taxon>
        <taxon>Bacillati</taxon>
        <taxon>Actinomycetota</taxon>
        <taxon>Actinomycetes</taxon>
        <taxon>Kitasatosporales</taxon>
        <taxon>Streptomycetaceae</taxon>
        <taxon>Streptomyces</taxon>
    </lineage>
</organism>
<dbReference type="AlphaFoldDB" id="A0A7W7LPY1"/>
<protein>
    <submittedName>
        <fullName evidence="1">Uncharacterized protein</fullName>
    </submittedName>
</protein>
<comment type="caution">
    <text evidence="1">The sequence shown here is derived from an EMBL/GenBank/DDBJ whole genome shotgun (WGS) entry which is preliminary data.</text>
</comment>
<gene>
    <name evidence="1" type="ORF">FHS39_002592</name>
</gene>
<proteinExistence type="predicted"/>
<evidence type="ECO:0000313" key="1">
    <source>
        <dbReference type="EMBL" id="MBB4893561.1"/>
    </source>
</evidence>
<dbReference type="EMBL" id="JACHJH010000003">
    <property type="protein sequence ID" value="MBB4893561.1"/>
    <property type="molecule type" value="Genomic_DNA"/>
</dbReference>
<reference evidence="1 2" key="1">
    <citation type="submission" date="2020-08" db="EMBL/GenBank/DDBJ databases">
        <title>Genomic Encyclopedia of Type Strains, Phase III (KMG-III): the genomes of soil and plant-associated and newly described type strains.</title>
        <authorList>
            <person name="Whitman W."/>
        </authorList>
    </citation>
    <scope>NUCLEOTIDE SEQUENCE [LARGE SCALE GENOMIC DNA]</scope>
    <source>
        <strain evidence="1 2">CECT 3266</strain>
    </source>
</reference>
<dbReference type="RefSeq" id="WP_184349431.1">
    <property type="nucleotide sequence ID" value="NZ_JACHJH010000003.1"/>
</dbReference>
<keyword evidence="2" id="KW-1185">Reference proteome</keyword>
<name>A0A7W7LPY1_9ACTN</name>